<dbReference type="PANTHER" id="PTHR37810:SF5">
    <property type="entry name" value="IMMUNITY PROTEIN SDPI"/>
    <property type="match status" value="1"/>
</dbReference>
<feature type="transmembrane region" description="Helical" evidence="1">
    <location>
        <begin position="113"/>
        <end position="132"/>
    </location>
</feature>
<sequence>MKNLKKSDIIALIMCLCAMIPGAVLYDRLPDRIVTNWNLSSNVTGTTTKTFALFGIPLIFTAITLLCCIYMRWLEKKRNVGKLIPIVVIIFPITLYLAQSVIILYALGKMKDIRLVVCVVISVILIVFGNYMPKIRKNCLVGIRTPHIMANDEIWDRTHRFAGIVLIVCGIIGFITSLIGFFTVSFVILVVSVFIPLIYGEVIYYSGKSKQ</sequence>
<feature type="transmembrane region" description="Helical" evidence="1">
    <location>
        <begin position="186"/>
        <end position="205"/>
    </location>
</feature>
<keyword evidence="1" id="KW-0472">Membrane</keyword>
<dbReference type="Pfam" id="PF13630">
    <property type="entry name" value="SdpI"/>
    <property type="match status" value="1"/>
</dbReference>
<protein>
    <submittedName>
        <fullName evidence="3">Uncharacterized membrane protein</fullName>
    </submittedName>
</protein>
<keyword evidence="1" id="KW-0812">Transmembrane</keyword>
<evidence type="ECO:0000259" key="2">
    <source>
        <dbReference type="Pfam" id="PF07853"/>
    </source>
</evidence>
<dbReference type="EMBL" id="FRCT01000002">
    <property type="protein sequence ID" value="SHM27349.1"/>
    <property type="molecule type" value="Genomic_DNA"/>
</dbReference>
<keyword evidence="1" id="KW-1133">Transmembrane helix</keyword>
<dbReference type="PANTHER" id="PTHR37810">
    <property type="entry name" value="IMMUNITY PROTEIN SDPI"/>
    <property type="match status" value="1"/>
</dbReference>
<name>A0A1M7HFV5_RUMFL</name>
<feature type="domain" description="DUF1648" evidence="2">
    <location>
        <begin position="13"/>
        <end position="60"/>
    </location>
</feature>
<dbReference type="Pfam" id="PF07853">
    <property type="entry name" value="DUF1648"/>
    <property type="match status" value="1"/>
</dbReference>
<dbReference type="InterPro" id="IPR025962">
    <property type="entry name" value="SdpI/YhfL"/>
</dbReference>
<proteinExistence type="predicted"/>
<dbReference type="PIRSF" id="PIRSF038959">
    <property type="entry name" value="SdpI"/>
    <property type="match status" value="1"/>
</dbReference>
<evidence type="ECO:0000313" key="4">
    <source>
        <dbReference type="Proteomes" id="UP000184394"/>
    </source>
</evidence>
<dbReference type="InterPro" id="IPR012867">
    <property type="entry name" value="DUF1648"/>
</dbReference>
<accession>A0A1M7HFV5</accession>
<feature type="transmembrane region" description="Helical" evidence="1">
    <location>
        <begin position="161"/>
        <end position="180"/>
    </location>
</feature>
<gene>
    <name evidence="3" type="ORF">SAMN04487860_102330</name>
</gene>
<evidence type="ECO:0000256" key="1">
    <source>
        <dbReference type="SAM" id="Phobius"/>
    </source>
</evidence>
<feature type="transmembrane region" description="Helical" evidence="1">
    <location>
        <begin position="9"/>
        <end position="26"/>
    </location>
</feature>
<reference evidence="3 4" key="1">
    <citation type="submission" date="2016-11" db="EMBL/GenBank/DDBJ databases">
        <authorList>
            <person name="Jaros S."/>
            <person name="Januszkiewicz K."/>
            <person name="Wedrychowicz H."/>
        </authorList>
    </citation>
    <scope>NUCLEOTIDE SEQUENCE [LARGE SCALE GENOMIC DNA]</scope>
    <source>
        <strain evidence="3 4">Y1</strain>
    </source>
</reference>
<dbReference type="AlphaFoldDB" id="A0A1M7HFV5"/>
<feature type="transmembrane region" description="Helical" evidence="1">
    <location>
        <begin position="83"/>
        <end position="107"/>
    </location>
</feature>
<evidence type="ECO:0000313" key="3">
    <source>
        <dbReference type="EMBL" id="SHM27349.1"/>
    </source>
</evidence>
<organism evidence="3 4">
    <name type="scientific">Ruminococcus flavefaciens</name>
    <dbReference type="NCBI Taxonomy" id="1265"/>
    <lineage>
        <taxon>Bacteria</taxon>
        <taxon>Bacillati</taxon>
        <taxon>Bacillota</taxon>
        <taxon>Clostridia</taxon>
        <taxon>Eubacteriales</taxon>
        <taxon>Oscillospiraceae</taxon>
        <taxon>Ruminococcus</taxon>
    </lineage>
</organism>
<dbReference type="InterPro" id="IPR026272">
    <property type="entry name" value="SdpI"/>
</dbReference>
<dbReference type="Proteomes" id="UP000184394">
    <property type="component" value="Unassembled WGS sequence"/>
</dbReference>
<feature type="transmembrane region" description="Helical" evidence="1">
    <location>
        <begin position="51"/>
        <end position="71"/>
    </location>
</feature>
<dbReference type="GO" id="GO:0009636">
    <property type="term" value="P:response to toxic substance"/>
    <property type="evidence" value="ECO:0007669"/>
    <property type="project" value="TreeGrafter"/>
</dbReference>